<evidence type="ECO:0000256" key="5">
    <source>
        <dbReference type="ARBA" id="ARBA00022837"/>
    </source>
</evidence>
<proteinExistence type="predicted"/>
<dbReference type="GO" id="GO:0034704">
    <property type="term" value="C:calcium channel complex"/>
    <property type="evidence" value="ECO:0007669"/>
    <property type="project" value="TreeGrafter"/>
</dbReference>
<accession>A0A4W5R6P1</accession>
<evidence type="ECO:0000256" key="2">
    <source>
        <dbReference type="ARBA" id="ARBA00022568"/>
    </source>
</evidence>
<evidence type="ECO:0000256" key="3">
    <source>
        <dbReference type="ARBA" id="ARBA00022673"/>
    </source>
</evidence>
<dbReference type="PROSITE" id="PS50919">
    <property type="entry name" value="MIR"/>
    <property type="match status" value="1"/>
</dbReference>
<dbReference type="Pfam" id="PF08709">
    <property type="entry name" value="Ins145_P3_rec"/>
    <property type="match status" value="2"/>
</dbReference>
<dbReference type="InterPro" id="IPR015925">
    <property type="entry name" value="Ryanodine_IP3_receptor"/>
</dbReference>
<keyword evidence="5" id="KW-0106">Calcium</keyword>
<dbReference type="GO" id="GO:0030018">
    <property type="term" value="C:Z disc"/>
    <property type="evidence" value="ECO:0007669"/>
    <property type="project" value="TreeGrafter"/>
</dbReference>
<dbReference type="InterPro" id="IPR016093">
    <property type="entry name" value="MIR_motif"/>
</dbReference>
<dbReference type="InterPro" id="IPR035910">
    <property type="entry name" value="RyR/IP3R_RIH_dom_sf"/>
</dbReference>
<dbReference type="InterPro" id="IPR001870">
    <property type="entry name" value="B30.2/SPRY"/>
</dbReference>
<dbReference type="PRINTS" id="PR00795">
    <property type="entry name" value="RYANODINER"/>
</dbReference>
<dbReference type="GO" id="GO:0005219">
    <property type="term" value="F:ryanodine-sensitive calcium-release channel activity"/>
    <property type="evidence" value="ECO:0007669"/>
    <property type="project" value="InterPro"/>
</dbReference>
<keyword evidence="2" id="KW-0406">Ion transport</keyword>
<dbReference type="PANTHER" id="PTHR46399">
    <property type="entry name" value="B30.2/SPRY DOMAIN-CONTAINING PROTEIN"/>
    <property type="match status" value="1"/>
</dbReference>
<evidence type="ECO:0000256" key="4">
    <source>
        <dbReference type="ARBA" id="ARBA00022737"/>
    </source>
</evidence>
<dbReference type="SUPFAM" id="SSF100909">
    <property type="entry name" value="IP3 receptor type 1 binding core, domain 2"/>
    <property type="match status" value="1"/>
</dbReference>
<dbReference type="SMART" id="SM00449">
    <property type="entry name" value="SPRY"/>
    <property type="match status" value="1"/>
</dbReference>
<dbReference type="Pfam" id="PF02026">
    <property type="entry name" value="RyR"/>
    <property type="match status" value="2"/>
</dbReference>
<reference evidence="9" key="3">
    <citation type="submission" date="2025-09" db="UniProtKB">
        <authorList>
            <consortium name="Ensembl"/>
        </authorList>
    </citation>
    <scope>IDENTIFICATION</scope>
</reference>
<dbReference type="PANTHER" id="PTHR46399:SF9">
    <property type="entry name" value="RYANODINE RECEPTOR 3"/>
    <property type="match status" value="1"/>
</dbReference>
<dbReference type="Gene3D" id="1.10.490.160">
    <property type="match status" value="2"/>
</dbReference>
<name>A0A4W5R6P1_9TELE</name>
<keyword evidence="3" id="KW-0407">Ion channel</keyword>
<dbReference type="InterPro" id="IPR036300">
    <property type="entry name" value="MIR_dom_sf"/>
</dbReference>
<evidence type="ECO:0000259" key="7">
    <source>
        <dbReference type="PROSITE" id="PS50188"/>
    </source>
</evidence>
<dbReference type="SUPFAM" id="SSF82109">
    <property type="entry name" value="MIR domain"/>
    <property type="match status" value="1"/>
</dbReference>
<dbReference type="Gene3D" id="2.80.10.50">
    <property type="match status" value="2"/>
</dbReference>
<dbReference type="InterPro" id="IPR013333">
    <property type="entry name" value="Ryan_recept"/>
</dbReference>
<dbReference type="GO" id="GO:0005790">
    <property type="term" value="C:smooth endoplasmic reticulum"/>
    <property type="evidence" value="ECO:0007669"/>
    <property type="project" value="TreeGrafter"/>
</dbReference>
<evidence type="ECO:0000259" key="8">
    <source>
        <dbReference type="PROSITE" id="PS50919"/>
    </source>
</evidence>
<keyword evidence="10" id="KW-1185">Reference proteome</keyword>
<dbReference type="FunFam" id="2.60.120.920:FF:000002">
    <property type="entry name" value="ryanodine receptor isoform X2"/>
    <property type="match status" value="1"/>
</dbReference>
<organism evidence="9 10">
    <name type="scientific">Hucho hucho</name>
    <name type="common">huchen</name>
    <dbReference type="NCBI Taxonomy" id="62062"/>
    <lineage>
        <taxon>Eukaryota</taxon>
        <taxon>Metazoa</taxon>
        <taxon>Chordata</taxon>
        <taxon>Craniata</taxon>
        <taxon>Vertebrata</taxon>
        <taxon>Euteleostomi</taxon>
        <taxon>Actinopterygii</taxon>
        <taxon>Neopterygii</taxon>
        <taxon>Teleostei</taxon>
        <taxon>Protacanthopterygii</taxon>
        <taxon>Salmoniformes</taxon>
        <taxon>Salmonidae</taxon>
        <taxon>Salmoninae</taxon>
        <taxon>Hucho</taxon>
    </lineage>
</organism>
<dbReference type="InterPro" id="IPR014821">
    <property type="entry name" value="Ins145_P3_rcpt"/>
</dbReference>
<keyword evidence="2" id="KW-0109">Calcium transport</keyword>
<dbReference type="InterPro" id="IPR043136">
    <property type="entry name" value="B30.2/SPRY_sf"/>
</dbReference>
<evidence type="ECO:0000313" key="9">
    <source>
        <dbReference type="Ensembl" id="ENSHHUP00000081643.1"/>
    </source>
</evidence>
<reference evidence="9" key="2">
    <citation type="submission" date="2025-08" db="UniProtKB">
        <authorList>
            <consortium name="Ensembl"/>
        </authorList>
    </citation>
    <scope>IDENTIFICATION</scope>
</reference>
<dbReference type="Pfam" id="PF01365">
    <property type="entry name" value="RYDR_ITPR"/>
    <property type="match status" value="1"/>
</dbReference>
<keyword evidence="4" id="KW-0677">Repeat</keyword>
<dbReference type="STRING" id="62062.ENSHHUP00000081643"/>
<sequence>MAHARIRFGHGVRCSTETGEPNIKCLDDEVVLQSVATIQKENRKFCLSVEGLGNRLCFLEPTSEAKYVPPDLCICCFILEQSLSVRALQEMLAHTVPNNEGVSIAALPSYCNLRTQEPHCECTDYDSLIQGLSSVSPGEACWWTIHPASKQRSEGEKVRIGDDLILVSVSTERYLVSIYQSTSKPINPSTERFLCGGHVMHLCHGHDESLTIPGSEASEMEQRYTRLPVCHFNCMLAYVLWSGSHIRYGQAFRLRHLSTGHYLALTEEHGLVLQEREKSDTKSTSFCFRATKEKIESGTKNRDIEGMGVAEIKYGDSACFVMHVATGLWLSYQAPDAKASRIGPLKRRACLHAEGHMDDGLTLQRCQHEEARAVRIIRNTTVLFSHFINIGRDKNVEVSLPNFDEVLQTLDDLIEYFKQPDSELEHEEKQTLLRSLIKRQDLFKEEGMLALLVMCIDRLNLYNSAAHFGEHAGEEAGAAWKNILNLLYQLLASLIKGNRNNCTQFSRNLDWLVSKLERLESSSGILEVLHCILIESPEALNIIQKGHIKSIISLLYKHGRNHKILDVLCSLCVCNGVAVRANQNLICDHLLPKRDLLLQTRLVNDVQSMRPNIFLGVAEGSAQYKKWYFELMIDQVDHYVTSEPSHLRVGWASTKGYAPYPGGGEGWGGNGVGDDLYSYSFDGLYLWSGRISRAVASINQHLLNSDDVVSCCLDLGAPSMSFRINGQPVQGMFEDFNTDGFFFPVVSFSAGVKVRFLLGGRHGDFKFLPPAGYSPCYEALLPKEKMRVEAVKEYKRDHGGVRDLLGTTQFLSQASFIPTPVDTSQIVLPPHLDNVRDRLAENIHELWGMNKIELGWSYGKVRDDNKRQHPCLVDFTKLPETERSYNLQMSSETLKTLLALGCHVVQTNINAEEDLKKVKLPKEYVMSNGYKPTPLELSEVKLTAGQEVLVDKLAENAHNVWAKDRIKQGWTYGIQQVHVLAQLSTITVCNCNSISNT</sequence>
<dbReference type="FunFam" id="1.10.490.160:FF:000001">
    <property type="entry name" value="Ryanodine receptor 2 (Cardiac)"/>
    <property type="match status" value="1"/>
</dbReference>
<dbReference type="CDD" id="cd12877">
    <property type="entry name" value="SPRY1_RyR"/>
    <property type="match status" value="1"/>
</dbReference>
<reference evidence="10" key="1">
    <citation type="submission" date="2018-06" db="EMBL/GenBank/DDBJ databases">
        <title>Genome assembly of Danube salmon.</title>
        <authorList>
            <person name="Macqueen D.J."/>
            <person name="Gundappa M.K."/>
        </authorList>
    </citation>
    <scope>NUCLEOTIDE SEQUENCE [LARGE SCALE GENOMIC DNA]</scope>
</reference>
<dbReference type="GO" id="GO:0006941">
    <property type="term" value="P:striated muscle contraction"/>
    <property type="evidence" value="ECO:0007669"/>
    <property type="project" value="TreeGrafter"/>
</dbReference>
<dbReference type="PROSITE" id="PS50188">
    <property type="entry name" value="B302_SPRY"/>
    <property type="match status" value="1"/>
</dbReference>
<dbReference type="InterPro" id="IPR000699">
    <property type="entry name" value="RIH_dom"/>
</dbReference>
<dbReference type="InterPro" id="IPR013320">
    <property type="entry name" value="ConA-like_dom_sf"/>
</dbReference>
<dbReference type="Pfam" id="PF00622">
    <property type="entry name" value="SPRY"/>
    <property type="match status" value="1"/>
</dbReference>
<dbReference type="Proteomes" id="UP000314982">
    <property type="component" value="Unassembled WGS sequence"/>
</dbReference>
<dbReference type="InterPro" id="IPR003877">
    <property type="entry name" value="SPRY_dom"/>
</dbReference>
<dbReference type="GO" id="GO:0014808">
    <property type="term" value="P:release of sequestered calcium ion into cytosol by sarcoplasmic reticulum"/>
    <property type="evidence" value="ECO:0007669"/>
    <property type="project" value="TreeGrafter"/>
</dbReference>
<dbReference type="InterPro" id="IPR035761">
    <property type="entry name" value="SPRY1_RyR"/>
</dbReference>
<dbReference type="SUPFAM" id="SSF49899">
    <property type="entry name" value="Concanavalin A-like lectins/glucanases"/>
    <property type="match status" value="1"/>
</dbReference>
<comment type="subcellular location">
    <subcellularLocation>
        <location evidence="1">Sarcoplasmic reticulum membrane</location>
        <topology evidence="1">Multi-pass membrane protein</topology>
    </subcellularLocation>
</comment>
<dbReference type="GeneTree" id="ENSGT00940000155507"/>
<evidence type="ECO:0000313" key="10">
    <source>
        <dbReference type="Proteomes" id="UP000314982"/>
    </source>
</evidence>
<evidence type="ECO:0000256" key="6">
    <source>
        <dbReference type="ARBA" id="ARBA00022951"/>
    </source>
</evidence>
<dbReference type="SMART" id="SM00472">
    <property type="entry name" value="MIR"/>
    <property type="match status" value="2"/>
</dbReference>
<dbReference type="Gene3D" id="2.60.120.920">
    <property type="match status" value="1"/>
</dbReference>
<dbReference type="GO" id="GO:0042383">
    <property type="term" value="C:sarcolemma"/>
    <property type="evidence" value="ECO:0007669"/>
    <property type="project" value="TreeGrafter"/>
</dbReference>
<dbReference type="Gene3D" id="1.25.10.30">
    <property type="entry name" value="IP3 receptor type 1 binding core, RIH domain"/>
    <property type="match status" value="1"/>
</dbReference>
<dbReference type="Pfam" id="PF02815">
    <property type="entry name" value="MIR"/>
    <property type="match status" value="1"/>
</dbReference>
<feature type="domain" description="MIR" evidence="8">
    <location>
        <begin position="243"/>
        <end position="298"/>
    </location>
</feature>
<feature type="domain" description="B30.2/SPRY" evidence="7">
    <location>
        <begin position="565"/>
        <end position="763"/>
    </location>
</feature>
<keyword evidence="2" id="KW-0813">Transport</keyword>
<dbReference type="Ensembl" id="ENSHHUT00000084235.1">
    <property type="protein sequence ID" value="ENSHHUP00000081643.1"/>
    <property type="gene ID" value="ENSHHUG00000047461.1"/>
</dbReference>
<evidence type="ECO:0000256" key="1">
    <source>
        <dbReference type="ARBA" id="ARBA00004326"/>
    </source>
</evidence>
<keyword evidence="6" id="KW-0703">Sarcoplasmic reticulum</keyword>
<dbReference type="AlphaFoldDB" id="A0A4W5R6P1"/>
<keyword evidence="3" id="KW-0107">Calcium channel</keyword>
<dbReference type="InterPro" id="IPR003032">
    <property type="entry name" value="Ryanodine_rcpt"/>
</dbReference>
<protein>
    <recommendedName>
        <fullName evidence="11">Ryanodine receptor 3</fullName>
    </recommendedName>
</protein>
<dbReference type="GO" id="GO:0033017">
    <property type="term" value="C:sarcoplasmic reticulum membrane"/>
    <property type="evidence" value="ECO:0007669"/>
    <property type="project" value="UniProtKB-SubCell"/>
</dbReference>
<evidence type="ECO:0008006" key="11">
    <source>
        <dbReference type="Google" id="ProtNLM"/>
    </source>
</evidence>